<reference evidence="1" key="1">
    <citation type="submission" date="2017-05" db="EMBL/GenBank/DDBJ databases">
        <authorList>
            <person name="Varghese N."/>
            <person name="Submissions S."/>
        </authorList>
    </citation>
    <scope>NUCLEOTIDE SEQUENCE</scope>
    <source>
        <strain evidence="1">DSM 45262</strain>
    </source>
</reference>
<dbReference type="Proteomes" id="UP001157946">
    <property type="component" value="Unassembled WGS sequence"/>
</dbReference>
<comment type="caution">
    <text evidence="1">The sequence shown here is derived from an EMBL/GenBank/DDBJ whole genome shotgun (WGS) entry which is preliminary data.</text>
</comment>
<dbReference type="Pfam" id="PF09661">
    <property type="entry name" value="DUF2398"/>
    <property type="match status" value="1"/>
</dbReference>
<name>A0AA46ACZ6_9BACL</name>
<dbReference type="InterPro" id="IPR013494">
    <property type="entry name" value="CHP02678"/>
</dbReference>
<evidence type="ECO:0000313" key="2">
    <source>
        <dbReference type="Proteomes" id="UP001157946"/>
    </source>
</evidence>
<dbReference type="AlphaFoldDB" id="A0AA46ACZ6"/>
<dbReference type="EMBL" id="FXTU01000001">
    <property type="protein sequence ID" value="SMP01713.1"/>
    <property type="molecule type" value="Genomic_DNA"/>
</dbReference>
<organism evidence="1 2">
    <name type="scientific">Laceyella tengchongensis</name>
    <dbReference type="NCBI Taxonomy" id="574699"/>
    <lineage>
        <taxon>Bacteria</taxon>
        <taxon>Bacillati</taxon>
        <taxon>Bacillota</taxon>
        <taxon>Bacilli</taxon>
        <taxon>Bacillales</taxon>
        <taxon>Thermoactinomycetaceae</taxon>
        <taxon>Laceyella</taxon>
    </lineage>
</organism>
<accession>A0AA46ACZ6</accession>
<proteinExistence type="predicted"/>
<gene>
    <name evidence="1" type="ORF">SAMN06265361_101279</name>
</gene>
<protein>
    <submittedName>
        <fullName evidence="1">TIGR02678 family protein</fullName>
    </submittedName>
</protein>
<dbReference type="RefSeq" id="WP_189318972.1">
    <property type="nucleotide sequence ID" value="NZ_FXTU01000001.1"/>
</dbReference>
<keyword evidence="2" id="KW-1185">Reference proteome</keyword>
<dbReference type="NCBIfam" id="TIGR02678">
    <property type="entry name" value="TIGR02678 family protein"/>
    <property type="match status" value="1"/>
</dbReference>
<evidence type="ECO:0000313" key="1">
    <source>
        <dbReference type="EMBL" id="SMP01713.1"/>
    </source>
</evidence>
<sequence length="404" mass="47594">MGNAWRKRRSAKMTNAAVLEERLRECVHALLNRPWIAKEQDPEMYYQVKERFEQLKDWFMEQAGLSLISTRTLVKLDKVPVIAHPWMGFAEFRDPMDYVFFTYGLWFLEGRTEMDQFTLQEMVEQIKEHMMSQEMTVNWTVYSHRQSMVRALKKLNSLGVLHVVDGDEDSWVRDAEAGNVLYECSPHARYVLRRFPQDLSSYQCMEELSDPIHYPDTPDGASLRRRHRVYRRFLMEPVVLDRQWSEEDKYYVTTQRSSLIEQMNNMLGFEGHRYREGLLFFHPDLTGEAQLFPTPQAISDLVLLVAGEIRQQLHAGEGAFSVEADGTICVTRNELESLLLQIREKHKDYWSKELREASSQVLADKVISHLCDWSLGEWEDEQLFLIYPVLGRWEASYQISQFVE</sequence>